<gene>
    <name evidence="1" type="ORF">HNAJ_LOCUS5212</name>
</gene>
<dbReference type="Proteomes" id="UP000278807">
    <property type="component" value="Unassembled WGS sequence"/>
</dbReference>
<dbReference type="AlphaFoldDB" id="A0A0R3TDS6"/>
<keyword evidence="2" id="KW-1185">Reference proteome</keyword>
<proteinExistence type="predicted"/>
<evidence type="ECO:0000313" key="1">
    <source>
        <dbReference type="EMBL" id="VDO01072.1"/>
    </source>
</evidence>
<protein>
    <submittedName>
        <fullName evidence="3">PRE_C2HC domain-containing protein</fullName>
    </submittedName>
</protein>
<reference evidence="3" key="1">
    <citation type="submission" date="2017-02" db="UniProtKB">
        <authorList>
            <consortium name="WormBaseParasite"/>
        </authorList>
    </citation>
    <scope>IDENTIFICATION</scope>
</reference>
<dbReference type="OrthoDB" id="6123744at2759"/>
<evidence type="ECO:0000313" key="2">
    <source>
        <dbReference type="Proteomes" id="UP000278807"/>
    </source>
</evidence>
<dbReference type="EMBL" id="UZAE01004232">
    <property type="protein sequence ID" value="VDO01072.1"/>
    <property type="molecule type" value="Genomic_DNA"/>
</dbReference>
<evidence type="ECO:0000313" key="3">
    <source>
        <dbReference type="WBParaSite" id="HNAJ_0000521501-mRNA-1"/>
    </source>
</evidence>
<name>A0A0R3TDS6_RODNA</name>
<dbReference type="WBParaSite" id="HNAJ_0000521501-mRNA-1">
    <property type="protein sequence ID" value="HNAJ_0000521501-mRNA-1"/>
    <property type="gene ID" value="HNAJ_0000521501"/>
</dbReference>
<organism evidence="3">
    <name type="scientific">Rodentolepis nana</name>
    <name type="common">Dwarf tapeworm</name>
    <name type="synonym">Hymenolepis nana</name>
    <dbReference type="NCBI Taxonomy" id="102285"/>
    <lineage>
        <taxon>Eukaryota</taxon>
        <taxon>Metazoa</taxon>
        <taxon>Spiralia</taxon>
        <taxon>Lophotrochozoa</taxon>
        <taxon>Platyhelminthes</taxon>
        <taxon>Cestoda</taxon>
        <taxon>Eucestoda</taxon>
        <taxon>Cyclophyllidea</taxon>
        <taxon>Hymenolepididae</taxon>
        <taxon>Rodentolepis</taxon>
    </lineage>
</organism>
<reference evidence="1 2" key="2">
    <citation type="submission" date="2018-11" db="EMBL/GenBank/DDBJ databases">
        <authorList>
            <consortium name="Pathogen Informatics"/>
        </authorList>
    </citation>
    <scope>NUCLEOTIDE SEQUENCE [LARGE SCALE GENOMIC DNA]</scope>
</reference>
<sequence length="190" mass="21618">MTWKVPTKLPRNFKKTDWPRFTNLLENELHTSHLNFNQHPDKLRNDITNIMIRPCKLNAAIKQLKCKKSPGVYQFGEIKENIATPNNVILNHSGTPNNVLTEPFRPCKLNAAIKQLKCKKSPGVYQFGEIKENIATPNNVILNITPNNVLTEPFRPCELNAAIKQLKCKKSPGDDCIHPEFLIRMGPIAK</sequence>
<accession>A0A0R3TDS6</accession>